<dbReference type="InterPro" id="IPR032676">
    <property type="entry name" value="YkuD_2"/>
</dbReference>
<dbReference type="RefSeq" id="WP_188320870.1">
    <property type="nucleotide sequence ID" value="NZ_CP060203.1"/>
</dbReference>
<dbReference type="AlphaFoldDB" id="A0A7H1DVC0"/>
<dbReference type="Pfam" id="PF13645">
    <property type="entry name" value="YkuD_2"/>
    <property type="match status" value="1"/>
</dbReference>
<name>A0A7H1DVC0_9FLAO</name>
<evidence type="ECO:0000313" key="2">
    <source>
        <dbReference type="Proteomes" id="UP000516438"/>
    </source>
</evidence>
<proteinExistence type="predicted"/>
<sequence length="254" mass="28287">MRKVLLTLFLVFIVATSFYKRDVATVSDTKTSLKAHTKILSAGKMANSIKIKGEEIFSSLSFEGINVLNPDVFSKAYLGFNKLKKAGKLPETSNLISIVDFSLSSTQKRLWVIDLEKKVVVFNSLVAHGKNTGEEFAQKFSNTESSYQSSLGFYITESTYNGSNGYSLKLLGMDPGYNDAALQRAIVMHGADYVSEDFIRSQKRIGRSWGCPAVPRALAEPIINTIKGKNVLFIYYPDEQYLSKSEWLKSGETI</sequence>
<gene>
    <name evidence="1" type="ORF">H0S70_11275</name>
</gene>
<organism evidence="1 2">
    <name type="scientific">Chryseobacterium manosquense</name>
    <dbReference type="NCBI Taxonomy" id="2754694"/>
    <lineage>
        <taxon>Bacteria</taxon>
        <taxon>Pseudomonadati</taxon>
        <taxon>Bacteroidota</taxon>
        <taxon>Flavobacteriia</taxon>
        <taxon>Flavobacteriales</taxon>
        <taxon>Weeksellaceae</taxon>
        <taxon>Chryseobacterium group</taxon>
        <taxon>Chryseobacterium</taxon>
    </lineage>
</organism>
<protein>
    <submittedName>
        <fullName evidence="1">Murein L,D-transpeptidase catalytic domain family protein</fullName>
    </submittedName>
</protein>
<dbReference type="EMBL" id="CP060203">
    <property type="protein sequence ID" value="QNS40928.1"/>
    <property type="molecule type" value="Genomic_DNA"/>
</dbReference>
<reference evidence="1 2" key="1">
    <citation type="submission" date="2020-07" db="EMBL/GenBank/DDBJ databases">
        <title>Complete genome and description of Chryseobacterium manosquense strain Marseille-Q2069 sp. nov.</title>
        <authorList>
            <person name="Boxberger M."/>
        </authorList>
    </citation>
    <scope>NUCLEOTIDE SEQUENCE [LARGE SCALE GENOMIC DNA]</scope>
    <source>
        <strain evidence="1 2">Marseille-Q2069</strain>
    </source>
</reference>
<accession>A0A7H1DVC0</accession>
<evidence type="ECO:0000313" key="1">
    <source>
        <dbReference type="EMBL" id="QNS40928.1"/>
    </source>
</evidence>
<keyword evidence="2" id="KW-1185">Reference proteome</keyword>
<dbReference type="PANTHER" id="PTHR38477:SF1">
    <property type="entry name" value="MUREIN L,D-TRANSPEPTIDASE CATALYTIC DOMAIN FAMILY PROTEIN"/>
    <property type="match status" value="1"/>
</dbReference>
<dbReference type="PANTHER" id="PTHR38477">
    <property type="entry name" value="HYPOTHETICAL EXPORTED PROTEIN"/>
    <property type="match status" value="1"/>
</dbReference>
<dbReference type="KEGG" id="cmaq:H0S70_11275"/>
<dbReference type="Proteomes" id="UP000516438">
    <property type="component" value="Chromosome"/>
</dbReference>